<keyword evidence="5" id="KW-0804">Transcription</keyword>
<evidence type="ECO:0000313" key="9">
    <source>
        <dbReference type="EMBL" id="GAA1642262.1"/>
    </source>
</evidence>
<feature type="DNA-binding region" description="OmpR/PhoB-type" evidence="6">
    <location>
        <begin position="4"/>
        <end position="104"/>
    </location>
</feature>
<dbReference type="InterPro" id="IPR003593">
    <property type="entry name" value="AAA+_ATPase"/>
</dbReference>
<feature type="compositionally biased region" description="Low complexity" evidence="7">
    <location>
        <begin position="277"/>
        <end position="292"/>
    </location>
</feature>
<keyword evidence="10" id="KW-1185">Reference proteome</keyword>
<name>A0ABN2FDN0_9ACTN</name>
<dbReference type="Gene3D" id="1.10.8.430">
    <property type="entry name" value="Helical domain of apoptotic protease-activating factors"/>
    <property type="match status" value="1"/>
</dbReference>
<dbReference type="SUPFAM" id="SSF52540">
    <property type="entry name" value="P-loop containing nucleoside triphosphate hydrolases"/>
    <property type="match status" value="1"/>
</dbReference>
<dbReference type="PANTHER" id="PTHR35807">
    <property type="entry name" value="TRANSCRIPTIONAL REGULATOR REDD-RELATED"/>
    <property type="match status" value="1"/>
</dbReference>
<dbReference type="SMART" id="SM00862">
    <property type="entry name" value="Trans_reg_C"/>
    <property type="match status" value="1"/>
</dbReference>
<dbReference type="Proteomes" id="UP001500064">
    <property type="component" value="Unassembled WGS sequence"/>
</dbReference>
<organism evidence="9 10">
    <name type="scientific">Nonomuraea maheshkhaliensis</name>
    <dbReference type="NCBI Taxonomy" id="419590"/>
    <lineage>
        <taxon>Bacteria</taxon>
        <taxon>Bacillati</taxon>
        <taxon>Actinomycetota</taxon>
        <taxon>Actinomycetes</taxon>
        <taxon>Streptosporangiales</taxon>
        <taxon>Streptosporangiaceae</taxon>
        <taxon>Nonomuraea</taxon>
    </lineage>
</organism>
<dbReference type="SMART" id="SM00382">
    <property type="entry name" value="AAA"/>
    <property type="match status" value="1"/>
</dbReference>
<reference evidence="9 10" key="1">
    <citation type="journal article" date="2019" name="Int. J. Syst. Evol. Microbiol.">
        <title>The Global Catalogue of Microorganisms (GCM) 10K type strain sequencing project: providing services to taxonomists for standard genome sequencing and annotation.</title>
        <authorList>
            <consortium name="The Broad Institute Genomics Platform"/>
            <consortium name="The Broad Institute Genome Sequencing Center for Infectious Disease"/>
            <person name="Wu L."/>
            <person name="Ma J."/>
        </authorList>
    </citation>
    <scope>NUCLEOTIDE SEQUENCE [LARGE SCALE GENOMIC DNA]</scope>
    <source>
        <strain evidence="9 10">JCM 13929</strain>
    </source>
</reference>
<proteinExistence type="inferred from homology"/>
<gene>
    <name evidence="9" type="ORF">GCM10009733_044140</name>
</gene>
<dbReference type="Pfam" id="PF00931">
    <property type="entry name" value="NB-ARC"/>
    <property type="match status" value="1"/>
</dbReference>
<dbReference type="PROSITE" id="PS51755">
    <property type="entry name" value="OMPR_PHOB"/>
    <property type="match status" value="1"/>
</dbReference>
<dbReference type="Gene3D" id="1.10.10.10">
    <property type="entry name" value="Winged helix-like DNA-binding domain superfamily/Winged helix DNA-binding domain"/>
    <property type="match status" value="1"/>
</dbReference>
<dbReference type="EMBL" id="BAAAMU010000030">
    <property type="protein sequence ID" value="GAA1642262.1"/>
    <property type="molecule type" value="Genomic_DNA"/>
</dbReference>
<keyword evidence="4 6" id="KW-0238">DNA-binding</keyword>
<dbReference type="InterPro" id="IPR001867">
    <property type="entry name" value="OmpR/PhoB-type_DNA-bd"/>
</dbReference>
<dbReference type="SMART" id="SM01043">
    <property type="entry name" value="BTAD"/>
    <property type="match status" value="1"/>
</dbReference>
<dbReference type="Pfam" id="PF00486">
    <property type="entry name" value="Trans_reg_C"/>
    <property type="match status" value="1"/>
</dbReference>
<dbReference type="PANTHER" id="PTHR35807:SF1">
    <property type="entry name" value="TRANSCRIPTIONAL REGULATOR REDD"/>
    <property type="match status" value="1"/>
</dbReference>
<dbReference type="InterPro" id="IPR016032">
    <property type="entry name" value="Sig_transdc_resp-reg_C-effctor"/>
</dbReference>
<dbReference type="InterPro" id="IPR002182">
    <property type="entry name" value="NB-ARC"/>
</dbReference>
<evidence type="ECO:0000256" key="2">
    <source>
        <dbReference type="ARBA" id="ARBA00022737"/>
    </source>
</evidence>
<dbReference type="InterPro" id="IPR051677">
    <property type="entry name" value="AfsR-DnrI-RedD_regulator"/>
</dbReference>
<evidence type="ECO:0000259" key="8">
    <source>
        <dbReference type="PROSITE" id="PS51755"/>
    </source>
</evidence>
<evidence type="ECO:0000313" key="10">
    <source>
        <dbReference type="Proteomes" id="UP001500064"/>
    </source>
</evidence>
<dbReference type="Pfam" id="PF03704">
    <property type="entry name" value="BTAD"/>
    <property type="match status" value="1"/>
</dbReference>
<dbReference type="InterPro" id="IPR036388">
    <property type="entry name" value="WH-like_DNA-bd_sf"/>
</dbReference>
<dbReference type="SUPFAM" id="SSF46894">
    <property type="entry name" value="C-terminal effector domain of the bipartite response regulators"/>
    <property type="match status" value="1"/>
</dbReference>
<evidence type="ECO:0000256" key="7">
    <source>
        <dbReference type="SAM" id="MobiDB-lite"/>
    </source>
</evidence>
<protein>
    <submittedName>
        <fullName evidence="9">BTAD domain-containing putative transcriptional regulator</fullName>
    </submittedName>
</protein>
<dbReference type="CDD" id="cd15831">
    <property type="entry name" value="BTAD"/>
    <property type="match status" value="1"/>
</dbReference>
<keyword evidence="3" id="KW-0805">Transcription regulation</keyword>
<dbReference type="InterPro" id="IPR042197">
    <property type="entry name" value="Apaf_helical"/>
</dbReference>
<accession>A0ABN2FDN0</accession>
<evidence type="ECO:0000256" key="3">
    <source>
        <dbReference type="ARBA" id="ARBA00023015"/>
    </source>
</evidence>
<feature type="domain" description="OmpR/PhoB-type" evidence="8">
    <location>
        <begin position="4"/>
        <end position="104"/>
    </location>
</feature>
<dbReference type="InterPro" id="IPR005158">
    <property type="entry name" value="BTAD"/>
</dbReference>
<evidence type="ECO:0000256" key="1">
    <source>
        <dbReference type="ARBA" id="ARBA00005820"/>
    </source>
</evidence>
<keyword evidence="2" id="KW-0677">Repeat</keyword>
<evidence type="ECO:0000256" key="5">
    <source>
        <dbReference type="ARBA" id="ARBA00023163"/>
    </source>
</evidence>
<evidence type="ECO:0000256" key="4">
    <source>
        <dbReference type="ARBA" id="ARBA00023125"/>
    </source>
</evidence>
<dbReference type="InterPro" id="IPR011990">
    <property type="entry name" value="TPR-like_helical_dom_sf"/>
</dbReference>
<feature type="region of interest" description="Disordered" evidence="7">
    <location>
        <begin position="265"/>
        <end position="292"/>
    </location>
</feature>
<dbReference type="InterPro" id="IPR027417">
    <property type="entry name" value="P-loop_NTPase"/>
</dbReference>
<comment type="caution">
    <text evidence="9">The sequence shown here is derived from an EMBL/GenBank/DDBJ whole genome shotgun (WGS) entry which is preliminary data.</text>
</comment>
<comment type="similarity">
    <text evidence="1">Belongs to the AfsR/DnrI/RedD regulatory family.</text>
</comment>
<dbReference type="Gene3D" id="3.40.50.300">
    <property type="entry name" value="P-loop containing nucleotide triphosphate hydrolases"/>
    <property type="match status" value="1"/>
</dbReference>
<evidence type="ECO:0000256" key="6">
    <source>
        <dbReference type="PROSITE-ProRule" id="PRU01091"/>
    </source>
</evidence>
<dbReference type="Gene3D" id="1.25.40.10">
    <property type="entry name" value="Tetratricopeptide repeat domain"/>
    <property type="match status" value="3"/>
</dbReference>
<dbReference type="SUPFAM" id="SSF48452">
    <property type="entry name" value="TPR-like"/>
    <property type="match status" value="3"/>
</dbReference>
<sequence>MIATIPVRTESVVEFRLLGPLQVADGDGWATIRAPQQRAVLAVLLLAGGRMVSIDRLIDELWGERPPASAHNTIHAYVMRLRRVLGDGLGRRLLTRPPGYQLQAEAQALDSGVFDRLLMEGQLEAAAGRWQSASDRLSQGLALWHGSGALADVASTSVVEMERARLERGRLTALELGIDADLELGRPADVLPRLERLTTEHPLRENLRRQQMLALYRCGRRTEALEVYRETRRLFVDELGIEPGAELRDLERAILRDERPVRGAAPAGLVRGGGSAAPGQAARARPAGTRPPCMLPPDIADFSGREEQVRLLVKQLTSGDGATAPAATALCGHGGVGKTTLAVHVAHQLRTHFPDGQLYVDLHGAEQHPADPGEVLARFLTALGDDGRALPTSTEERAERYRGFMAHSRLLVVLDNAASERQLRPLLPGGPGCAVIVTSRRRLGWLGTQPLHLDVLDPEAARHLLTRIVGEERPAGAPEVAETIVRLCGYLPLAIRVAGGRLAARPHWPLERMATRLMDERQRLDELSEGDLAVRASLELSYAGLEPGSRLFFRSLGLLDVPDFAAWLPAAMLDVSVEQAESHLDSLLDAQLLTWSGTDGLGQNRYRLHDLVRLYARERAEHEDPPETHARLRTRALGAWLSLAESADRLLAERVAADIRGSAPRWPADPAIVRATQANPTAWFDSERACLPALIAQAGAAGLDDDTAWELAATAINYFAVRGFYHDWLRTHELARQACVRAGNRRGEAVMLRNLGFLRMIGFRAPSGVILVGAESALETFRRTGDRHAKIDALFLCGFALRHKGNFDQALELVTETMMEARSAGYALGLGRLWYLRAIMAREQGHDVNAARYAELSFQLAERSGAIHDRVLALWELAATPGRDGAARQTWGRLQEHIDVCRGRGERVLEAYLLLAAGDLGRVLRQPDARDLVERALKVFDEYVVPLGQSVGLRQRGELDHAAGEHEAACRHLLDAVGISRQTGNTYEQALALKALGAARHAKEDHDAARRARRQALALFRQLNNLREADALTALDAMAPVRNG</sequence>
<dbReference type="PRINTS" id="PR00364">
    <property type="entry name" value="DISEASERSIST"/>
</dbReference>